<sequence>MALDCALAFTTSVFRFPCLLCLQETLFSFINSYDLPSECHHALNISIQEKVIHDLCGEWSGRGLQLLRAQLSVIERAEEGQKFENQNRDNRA</sequence>
<keyword evidence="3" id="KW-1185">Reference proteome</keyword>
<evidence type="ECO:0000256" key="1">
    <source>
        <dbReference type="SAM" id="SignalP"/>
    </source>
</evidence>
<evidence type="ECO:0000313" key="2">
    <source>
        <dbReference type="EMBL" id="TNV85250.1"/>
    </source>
</evidence>
<dbReference type="Proteomes" id="UP000785679">
    <property type="component" value="Unassembled WGS sequence"/>
</dbReference>
<gene>
    <name evidence="2" type="ORF">FGO68_gene5395</name>
</gene>
<evidence type="ECO:0000313" key="3">
    <source>
        <dbReference type="Proteomes" id="UP000785679"/>
    </source>
</evidence>
<dbReference type="AlphaFoldDB" id="A0A8J8T862"/>
<reference evidence="2" key="1">
    <citation type="submission" date="2019-06" db="EMBL/GenBank/DDBJ databases">
        <authorList>
            <person name="Zheng W."/>
        </authorList>
    </citation>
    <scope>NUCLEOTIDE SEQUENCE</scope>
    <source>
        <strain evidence="2">QDHG01</strain>
    </source>
</reference>
<proteinExistence type="predicted"/>
<name>A0A8J8T862_HALGN</name>
<protein>
    <submittedName>
        <fullName evidence="2">Uncharacterized protein</fullName>
    </submittedName>
</protein>
<feature type="signal peptide" evidence="1">
    <location>
        <begin position="1"/>
        <end position="15"/>
    </location>
</feature>
<organism evidence="2 3">
    <name type="scientific">Halteria grandinella</name>
    <dbReference type="NCBI Taxonomy" id="5974"/>
    <lineage>
        <taxon>Eukaryota</taxon>
        <taxon>Sar</taxon>
        <taxon>Alveolata</taxon>
        <taxon>Ciliophora</taxon>
        <taxon>Intramacronucleata</taxon>
        <taxon>Spirotrichea</taxon>
        <taxon>Stichotrichia</taxon>
        <taxon>Sporadotrichida</taxon>
        <taxon>Halteriidae</taxon>
        <taxon>Halteria</taxon>
    </lineage>
</organism>
<feature type="chain" id="PRO_5035206993" evidence="1">
    <location>
        <begin position="16"/>
        <end position="92"/>
    </location>
</feature>
<comment type="caution">
    <text evidence="2">The sequence shown here is derived from an EMBL/GenBank/DDBJ whole genome shotgun (WGS) entry which is preliminary data.</text>
</comment>
<accession>A0A8J8T862</accession>
<dbReference type="EMBL" id="RRYP01001991">
    <property type="protein sequence ID" value="TNV85250.1"/>
    <property type="molecule type" value="Genomic_DNA"/>
</dbReference>
<keyword evidence="1" id="KW-0732">Signal</keyword>